<dbReference type="PANTHER" id="PTHR11727:SF7">
    <property type="entry name" value="DIMETHYLADENOSINE TRANSFERASE-RELATED"/>
    <property type="match status" value="1"/>
</dbReference>
<reference evidence="10 11" key="1">
    <citation type="submission" date="2019-10" db="EMBL/GenBank/DDBJ databases">
        <title>Dictyobacter vulcani sp. nov., within the class Ktedonobacteria, isolated from soil of volcanic Mt. Zao.</title>
        <authorList>
            <person name="Zheng Y."/>
            <person name="Wang C.M."/>
            <person name="Sakai Y."/>
            <person name="Abe K."/>
            <person name="Yokota A."/>
            <person name="Yabe S."/>
        </authorList>
    </citation>
    <scope>NUCLEOTIDE SEQUENCE [LARGE SCALE GENOMIC DNA]</scope>
    <source>
        <strain evidence="10 11">W12</strain>
    </source>
</reference>
<dbReference type="Proteomes" id="UP000326912">
    <property type="component" value="Unassembled WGS sequence"/>
</dbReference>
<dbReference type="GO" id="GO:0052908">
    <property type="term" value="F:16S rRNA (adenine(1518)-N(6)/adenine(1519)-N(6))-dimethyltransferase activity"/>
    <property type="evidence" value="ECO:0007669"/>
    <property type="project" value="UniProtKB-EC"/>
</dbReference>
<evidence type="ECO:0000256" key="3">
    <source>
        <dbReference type="ARBA" id="ARBA00022603"/>
    </source>
</evidence>
<dbReference type="Pfam" id="PF00398">
    <property type="entry name" value="RrnaAD"/>
    <property type="match status" value="1"/>
</dbReference>
<comment type="catalytic activity">
    <reaction evidence="7">
        <text>adenosine(1518)/adenosine(1519) in 16S rRNA + 4 S-adenosyl-L-methionine = N(6)-dimethyladenosine(1518)/N(6)-dimethyladenosine(1519) in 16S rRNA + 4 S-adenosyl-L-homocysteine + 4 H(+)</text>
        <dbReference type="Rhea" id="RHEA:19609"/>
        <dbReference type="Rhea" id="RHEA-COMP:10232"/>
        <dbReference type="Rhea" id="RHEA-COMP:10233"/>
        <dbReference type="ChEBI" id="CHEBI:15378"/>
        <dbReference type="ChEBI" id="CHEBI:57856"/>
        <dbReference type="ChEBI" id="CHEBI:59789"/>
        <dbReference type="ChEBI" id="CHEBI:74411"/>
        <dbReference type="ChEBI" id="CHEBI:74493"/>
        <dbReference type="EC" id="2.1.1.182"/>
    </reaction>
</comment>
<evidence type="ECO:0000256" key="4">
    <source>
        <dbReference type="ARBA" id="ARBA00022679"/>
    </source>
</evidence>
<evidence type="ECO:0000256" key="8">
    <source>
        <dbReference type="PROSITE-ProRule" id="PRU01026"/>
    </source>
</evidence>
<evidence type="ECO:0000256" key="2">
    <source>
        <dbReference type="ARBA" id="ARBA00022552"/>
    </source>
</evidence>
<dbReference type="HAMAP" id="MF_00607">
    <property type="entry name" value="16SrRNA_methyltr_A"/>
    <property type="match status" value="1"/>
</dbReference>
<keyword evidence="3 7" id="KW-0489">Methyltransferase</keyword>
<dbReference type="GO" id="GO:0003723">
    <property type="term" value="F:RNA binding"/>
    <property type="evidence" value="ECO:0007669"/>
    <property type="project" value="UniProtKB-UniRule"/>
</dbReference>
<organism evidence="10 11">
    <name type="scientific">Dictyobacter vulcani</name>
    <dbReference type="NCBI Taxonomy" id="2607529"/>
    <lineage>
        <taxon>Bacteria</taxon>
        <taxon>Bacillati</taxon>
        <taxon>Chloroflexota</taxon>
        <taxon>Ktedonobacteria</taxon>
        <taxon>Ktedonobacterales</taxon>
        <taxon>Dictyobacteraceae</taxon>
        <taxon>Dictyobacter</taxon>
    </lineage>
</organism>
<keyword evidence="6 7" id="KW-0694">RNA-binding</keyword>
<comment type="subcellular location">
    <subcellularLocation>
        <location evidence="7">Cytoplasm</location>
    </subcellularLocation>
</comment>
<evidence type="ECO:0000313" key="10">
    <source>
        <dbReference type="EMBL" id="GER87967.1"/>
    </source>
</evidence>
<dbReference type="GO" id="GO:0005829">
    <property type="term" value="C:cytosol"/>
    <property type="evidence" value="ECO:0007669"/>
    <property type="project" value="TreeGrafter"/>
</dbReference>
<evidence type="ECO:0000313" key="11">
    <source>
        <dbReference type="Proteomes" id="UP000326912"/>
    </source>
</evidence>
<evidence type="ECO:0000256" key="7">
    <source>
        <dbReference type="HAMAP-Rule" id="MF_00607"/>
    </source>
</evidence>
<dbReference type="EC" id="2.1.1.182" evidence="7"/>
<dbReference type="EMBL" id="BKZW01000001">
    <property type="protein sequence ID" value="GER87967.1"/>
    <property type="molecule type" value="Genomic_DNA"/>
</dbReference>
<keyword evidence="4 7" id="KW-0808">Transferase</keyword>
<feature type="binding site" evidence="7 8">
    <location>
        <position position="76"/>
    </location>
    <ligand>
        <name>S-adenosyl-L-methionine</name>
        <dbReference type="ChEBI" id="CHEBI:59789"/>
    </ligand>
</feature>
<proteinExistence type="inferred from homology"/>
<dbReference type="FunFam" id="3.40.50.150:FF:000023">
    <property type="entry name" value="Ribosomal RNA small subunit methyltransferase A"/>
    <property type="match status" value="1"/>
</dbReference>
<keyword evidence="5 7" id="KW-0949">S-adenosyl-L-methionine</keyword>
<dbReference type="Gene3D" id="1.10.8.100">
    <property type="entry name" value="Ribosomal RNA adenine dimethylase-like, domain 2"/>
    <property type="match status" value="1"/>
</dbReference>
<evidence type="ECO:0000256" key="1">
    <source>
        <dbReference type="ARBA" id="ARBA00022490"/>
    </source>
</evidence>
<keyword evidence="2 7" id="KW-0698">rRNA processing</keyword>
<dbReference type="InterPro" id="IPR029063">
    <property type="entry name" value="SAM-dependent_MTases_sf"/>
</dbReference>
<dbReference type="InterPro" id="IPR020598">
    <property type="entry name" value="rRNA_Ade_methylase_Trfase_N"/>
</dbReference>
<feature type="domain" description="Ribosomal RNA adenine methylase transferase N-terminal" evidence="9">
    <location>
        <begin position="83"/>
        <end position="252"/>
    </location>
</feature>
<dbReference type="InterPro" id="IPR023165">
    <property type="entry name" value="rRNA_Ade_diMease-like_C"/>
</dbReference>
<feature type="binding site" evidence="7 8">
    <location>
        <position position="124"/>
    </location>
    <ligand>
        <name>S-adenosyl-L-methionine</name>
        <dbReference type="ChEBI" id="CHEBI:59789"/>
    </ligand>
</feature>
<dbReference type="PANTHER" id="PTHR11727">
    <property type="entry name" value="DIMETHYLADENOSINE TRANSFERASE"/>
    <property type="match status" value="1"/>
</dbReference>
<gene>
    <name evidence="7 10" type="primary">rsmA</name>
    <name evidence="7" type="synonym">ksgA</name>
    <name evidence="10" type="ORF">KDW_21290</name>
</gene>
<accession>A0A5J4KNF6</accession>
<dbReference type="SMART" id="SM00650">
    <property type="entry name" value="rADc"/>
    <property type="match status" value="1"/>
</dbReference>
<dbReference type="NCBIfam" id="TIGR00755">
    <property type="entry name" value="ksgA"/>
    <property type="match status" value="1"/>
</dbReference>
<evidence type="ECO:0000256" key="6">
    <source>
        <dbReference type="ARBA" id="ARBA00022884"/>
    </source>
</evidence>
<comment type="function">
    <text evidence="7">Specifically dimethylates two adjacent adenosines (A1518 and A1519) in the loop of a conserved hairpin near the 3'-end of 16S rRNA in the 30S particle. May play a critical role in biogenesis of 30S subunits.</text>
</comment>
<feature type="binding site" evidence="7 8">
    <location>
        <position position="78"/>
    </location>
    <ligand>
        <name>S-adenosyl-L-methionine</name>
        <dbReference type="ChEBI" id="CHEBI:59789"/>
    </ligand>
</feature>
<dbReference type="CDD" id="cd02440">
    <property type="entry name" value="AdoMet_MTases"/>
    <property type="match status" value="1"/>
</dbReference>
<dbReference type="PROSITE" id="PS51689">
    <property type="entry name" value="SAM_RNA_A_N6_MT"/>
    <property type="match status" value="1"/>
</dbReference>
<protein>
    <recommendedName>
        <fullName evidence="7">Ribosomal RNA small subunit methyltransferase A</fullName>
        <ecNumber evidence="7">2.1.1.182</ecNumber>
    </recommendedName>
    <alternativeName>
        <fullName evidence="7">16S rRNA (adenine(1518)-N(6)/adenine(1519)-N(6))-dimethyltransferase</fullName>
    </alternativeName>
    <alternativeName>
        <fullName evidence="7">16S rRNA dimethyladenosine transferase</fullName>
    </alternativeName>
    <alternativeName>
        <fullName evidence="7">16S rRNA dimethylase</fullName>
    </alternativeName>
    <alternativeName>
        <fullName evidence="7">S-adenosylmethionine-6-N', N'-adenosyl(rRNA) dimethyltransferase</fullName>
    </alternativeName>
</protein>
<dbReference type="InterPro" id="IPR001737">
    <property type="entry name" value="KsgA/Erm"/>
</dbReference>
<evidence type="ECO:0000259" key="9">
    <source>
        <dbReference type="SMART" id="SM00650"/>
    </source>
</evidence>
<comment type="similarity">
    <text evidence="7">Belongs to the class I-like SAM-binding methyltransferase superfamily. rRNA adenine N(6)-methyltransferase family. RsmA subfamily.</text>
</comment>
<feature type="binding site" evidence="7 8">
    <location>
        <position position="103"/>
    </location>
    <ligand>
        <name>S-adenosyl-L-methionine</name>
        <dbReference type="ChEBI" id="CHEBI:59789"/>
    </ligand>
</feature>
<sequence>MIAYQQGLTVGKWFVRVSNTSIEQVEQESQTLTEDNTPDMPNPLHVIDMVDLTDVRALRNVLTSHGMRPNKAFGQNFLIDRAILQQIVQAAEITAEDEILEVGAGTGVLTRELAQQARRVVAVEIERDMLKLLADTTRQYPNVELIARNLLFLDPAEVFGQVPYKLVANLPYYITAPTFRHFLENANPPKILVVMVQWEVAQRIVAEPGDMSLLAVSVQFYGQPKIISRVPARAFYPAPKVDSAILRIDVHGEAPLTHDERDRFFKVVQAGFSEKRKQVHNSLTHGLHYKNEIVRGWLNEAGIESSRRAETLSIEEWIRLWRVIDQAKQRGVSEA</sequence>
<dbReference type="AlphaFoldDB" id="A0A5J4KNF6"/>
<dbReference type="SUPFAM" id="SSF53335">
    <property type="entry name" value="S-adenosyl-L-methionine-dependent methyltransferases"/>
    <property type="match status" value="1"/>
</dbReference>
<feature type="binding site" evidence="7 8">
    <location>
        <position position="169"/>
    </location>
    <ligand>
        <name>S-adenosyl-L-methionine</name>
        <dbReference type="ChEBI" id="CHEBI:59789"/>
    </ligand>
</feature>
<dbReference type="InterPro" id="IPR011530">
    <property type="entry name" value="rRNA_adenine_dimethylase"/>
</dbReference>
<keyword evidence="1 7" id="KW-0963">Cytoplasm</keyword>
<keyword evidence="11" id="KW-1185">Reference proteome</keyword>
<comment type="caution">
    <text evidence="10">The sequence shown here is derived from an EMBL/GenBank/DDBJ whole genome shotgun (WGS) entry which is preliminary data.</text>
</comment>
<dbReference type="Gene3D" id="3.40.50.150">
    <property type="entry name" value="Vaccinia Virus protein VP39"/>
    <property type="match status" value="1"/>
</dbReference>
<comment type="caution">
    <text evidence="7 8">Lacks conserved residue(s) required for the propagation of feature annotation.</text>
</comment>
<name>A0A5J4KNF6_9CHLR</name>
<evidence type="ECO:0000256" key="5">
    <source>
        <dbReference type="ARBA" id="ARBA00022691"/>
    </source>
</evidence>